<comment type="subcellular location">
    <subcellularLocation>
        <location evidence="1">Cytoplasm</location>
    </subcellularLocation>
</comment>
<gene>
    <name evidence="7" type="ORF">RS130_22035</name>
</gene>
<keyword evidence="8" id="KW-1185">Reference proteome</keyword>
<organism evidence="7 8">
    <name type="scientific">Paraglaciecola aquimarina</name>
    <dbReference type="NCBI Taxonomy" id="1235557"/>
    <lineage>
        <taxon>Bacteria</taxon>
        <taxon>Pseudomonadati</taxon>
        <taxon>Pseudomonadota</taxon>
        <taxon>Gammaproteobacteria</taxon>
        <taxon>Alteromonadales</taxon>
        <taxon>Alteromonadaceae</taxon>
        <taxon>Paraglaciecola</taxon>
    </lineage>
</organism>
<comment type="caution">
    <text evidence="7">The sequence shown here is derived from an EMBL/GenBank/DDBJ whole genome shotgun (WGS) entry which is preliminary data.</text>
</comment>
<protein>
    <recommendedName>
        <fullName evidence="3">Regulatory protein RecX</fullName>
    </recommendedName>
</protein>
<dbReference type="Gene3D" id="1.10.10.10">
    <property type="entry name" value="Winged helix-like DNA-binding domain superfamily/Winged helix DNA-binding domain"/>
    <property type="match status" value="2"/>
</dbReference>
<reference evidence="7 8" key="1">
    <citation type="submission" date="2023-10" db="EMBL/GenBank/DDBJ databases">
        <title>Glaciecola aquimarina strain GGW-M5 nov., isolated from a coastal seawater.</title>
        <authorList>
            <person name="Bayburt H."/>
            <person name="Kim J.M."/>
            <person name="Choi B.J."/>
            <person name="Jeon C.O."/>
        </authorList>
    </citation>
    <scope>NUCLEOTIDE SEQUENCE [LARGE SCALE GENOMIC DNA]</scope>
    <source>
        <strain evidence="7 8">KCTC 32108</strain>
    </source>
</reference>
<evidence type="ECO:0000256" key="3">
    <source>
        <dbReference type="ARBA" id="ARBA00018111"/>
    </source>
</evidence>
<evidence type="ECO:0000256" key="2">
    <source>
        <dbReference type="ARBA" id="ARBA00009695"/>
    </source>
</evidence>
<dbReference type="EMBL" id="JAWDIO010000002">
    <property type="protein sequence ID" value="MDU0356203.1"/>
    <property type="molecule type" value="Genomic_DNA"/>
</dbReference>
<name>A0ABU3T1T0_9ALTE</name>
<evidence type="ECO:0000259" key="6">
    <source>
        <dbReference type="Pfam" id="PF21981"/>
    </source>
</evidence>
<feature type="domain" description="RecX third three-helical" evidence="6">
    <location>
        <begin position="116"/>
        <end position="160"/>
    </location>
</feature>
<dbReference type="Pfam" id="PF02631">
    <property type="entry name" value="RecX_HTH2"/>
    <property type="match status" value="1"/>
</dbReference>
<dbReference type="InterPro" id="IPR003783">
    <property type="entry name" value="Regulatory_RecX"/>
</dbReference>
<dbReference type="PANTHER" id="PTHR33602:SF1">
    <property type="entry name" value="REGULATORY PROTEIN RECX FAMILY PROTEIN"/>
    <property type="match status" value="1"/>
</dbReference>
<feature type="domain" description="RecX second three-helical" evidence="5">
    <location>
        <begin position="66"/>
        <end position="104"/>
    </location>
</feature>
<evidence type="ECO:0000256" key="1">
    <source>
        <dbReference type="ARBA" id="ARBA00004496"/>
    </source>
</evidence>
<keyword evidence="4" id="KW-0963">Cytoplasm</keyword>
<dbReference type="InterPro" id="IPR036388">
    <property type="entry name" value="WH-like_DNA-bd_sf"/>
</dbReference>
<comment type="similarity">
    <text evidence="2">Belongs to the RecX family.</text>
</comment>
<evidence type="ECO:0000256" key="4">
    <source>
        <dbReference type="ARBA" id="ARBA00022490"/>
    </source>
</evidence>
<evidence type="ECO:0000313" key="8">
    <source>
        <dbReference type="Proteomes" id="UP001247805"/>
    </source>
</evidence>
<proteinExistence type="inferred from homology"/>
<dbReference type="InterPro" id="IPR053924">
    <property type="entry name" value="RecX_HTH_2nd"/>
</dbReference>
<evidence type="ECO:0000313" key="7">
    <source>
        <dbReference type="EMBL" id="MDU0356203.1"/>
    </source>
</evidence>
<sequence>MFRQKQDTKPTEITFERVKGYYLWLIGKYGDYTAKTLMQKANTLFKEDTSFNEKALSHLIERGIVDDRRYAQRLTQNYSEKNIGPNKIKQKLYTKGFSSHIINECVTAIETTDEGYLDKALQIKIKKFGNLPIEDEKLKQKALRHLIGQGFSYSVANKAIRHSSYED</sequence>
<evidence type="ECO:0000259" key="5">
    <source>
        <dbReference type="Pfam" id="PF02631"/>
    </source>
</evidence>
<accession>A0ABU3T1T0</accession>
<dbReference type="PANTHER" id="PTHR33602">
    <property type="entry name" value="REGULATORY PROTEIN RECX FAMILY PROTEIN"/>
    <property type="match status" value="1"/>
</dbReference>
<dbReference type="Proteomes" id="UP001247805">
    <property type="component" value="Unassembled WGS sequence"/>
</dbReference>
<dbReference type="RefSeq" id="WP_316027706.1">
    <property type="nucleotide sequence ID" value="NZ_JAWDIO010000002.1"/>
</dbReference>
<dbReference type="InterPro" id="IPR053925">
    <property type="entry name" value="RecX_HTH_3rd"/>
</dbReference>
<dbReference type="Pfam" id="PF21981">
    <property type="entry name" value="RecX_HTH3"/>
    <property type="match status" value="1"/>
</dbReference>